<dbReference type="EMBL" id="JACRSZ010000016">
    <property type="protein sequence ID" value="MBC8574174.1"/>
    <property type="molecule type" value="Genomic_DNA"/>
</dbReference>
<accession>A0ABR7NCP6</accession>
<dbReference type="RefSeq" id="WP_249309679.1">
    <property type="nucleotide sequence ID" value="NZ_JACRSZ010000016.1"/>
</dbReference>
<sequence length="147" mass="17310">MKKIITILLSVLAIMMMLAISVGATGFDRNPSSRIIQKPDVQIDDIVDLGQGEMRVIEVGKGYFIAEYPETKLERTKCRHLKFRDVGNPYYTTTQWDSVYHKRIKWQKMKCTQCNNAIRSREVSYVLQKHNFEKNKCRNCKYEKNRK</sequence>
<dbReference type="Proteomes" id="UP000657421">
    <property type="component" value="Unassembled WGS sequence"/>
</dbReference>
<proteinExistence type="predicted"/>
<comment type="caution">
    <text evidence="1">The sequence shown here is derived from an EMBL/GenBank/DDBJ whole genome shotgun (WGS) entry which is preliminary data.</text>
</comment>
<reference evidence="1 2" key="1">
    <citation type="submission" date="2020-08" db="EMBL/GenBank/DDBJ databases">
        <title>Genome public.</title>
        <authorList>
            <person name="Liu C."/>
            <person name="Sun Q."/>
        </authorList>
    </citation>
    <scope>NUCLEOTIDE SEQUENCE [LARGE SCALE GENOMIC DNA]</scope>
    <source>
        <strain evidence="1 2">NSJ-46</strain>
    </source>
</reference>
<gene>
    <name evidence="1" type="ORF">H8716_13970</name>
</gene>
<keyword evidence="2" id="KW-1185">Reference proteome</keyword>
<evidence type="ECO:0000313" key="2">
    <source>
        <dbReference type="Proteomes" id="UP000657421"/>
    </source>
</evidence>
<name>A0ABR7NCP6_9FIRM</name>
<evidence type="ECO:0000313" key="1">
    <source>
        <dbReference type="EMBL" id="MBC8574174.1"/>
    </source>
</evidence>
<protein>
    <submittedName>
        <fullName evidence="1">Uncharacterized protein</fullName>
    </submittedName>
</protein>
<organism evidence="1 2">
    <name type="scientific">Jingyaoa shaoxingensis</name>
    <dbReference type="NCBI Taxonomy" id="2763671"/>
    <lineage>
        <taxon>Bacteria</taxon>
        <taxon>Bacillati</taxon>
        <taxon>Bacillota</taxon>
        <taxon>Clostridia</taxon>
        <taxon>Lachnospirales</taxon>
        <taxon>Lachnospiraceae</taxon>
        <taxon>Jingyaoa</taxon>
    </lineage>
</organism>